<proteinExistence type="predicted"/>
<dbReference type="EMBL" id="CP121195">
    <property type="protein sequence ID" value="XBH13572.1"/>
    <property type="molecule type" value="Genomic_DNA"/>
</dbReference>
<keyword evidence="1" id="KW-0521">NADP</keyword>
<dbReference type="Pfam" id="PF13602">
    <property type="entry name" value="ADH_zinc_N_2"/>
    <property type="match status" value="1"/>
</dbReference>
<dbReference type="GO" id="GO:0005829">
    <property type="term" value="C:cytosol"/>
    <property type="evidence" value="ECO:0007669"/>
    <property type="project" value="TreeGrafter"/>
</dbReference>
<gene>
    <name evidence="4" type="ORF">P8936_18090</name>
</gene>
<evidence type="ECO:0000313" key="4">
    <source>
        <dbReference type="EMBL" id="XBH13572.1"/>
    </source>
</evidence>
<dbReference type="InterPro" id="IPR036291">
    <property type="entry name" value="NAD(P)-bd_dom_sf"/>
</dbReference>
<evidence type="ECO:0000259" key="3">
    <source>
        <dbReference type="SMART" id="SM00829"/>
    </source>
</evidence>
<dbReference type="GO" id="GO:0035925">
    <property type="term" value="F:mRNA 3'-UTR AU-rich region binding"/>
    <property type="evidence" value="ECO:0007669"/>
    <property type="project" value="TreeGrafter"/>
</dbReference>
<dbReference type="PANTHER" id="PTHR48106:SF13">
    <property type="entry name" value="QUINONE OXIDOREDUCTASE-RELATED"/>
    <property type="match status" value="1"/>
</dbReference>
<evidence type="ECO:0000256" key="1">
    <source>
        <dbReference type="ARBA" id="ARBA00022857"/>
    </source>
</evidence>
<dbReference type="SUPFAM" id="SSF51735">
    <property type="entry name" value="NAD(P)-binding Rossmann-fold domains"/>
    <property type="match status" value="1"/>
</dbReference>
<organism evidence="4">
    <name type="scientific">Edaphobacter paludis</name>
    <dbReference type="NCBI Taxonomy" id="3035702"/>
    <lineage>
        <taxon>Bacteria</taxon>
        <taxon>Pseudomonadati</taxon>
        <taxon>Acidobacteriota</taxon>
        <taxon>Terriglobia</taxon>
        <taxon>Terriglobales</taxon>
        <taxon>Acidobacteriaceae</taxon>
        <taxon>Edaphobacter</taxon>
    </lineage>
</organism>
<dbReference type="PANTHER" id="PTHR48106">
    <property type="entry name" value="QUINONE OXIDOREDUCTASE PIG3-RELATED"/>
    <property type="match status" value="1"/>
</dbReference>
<dbReference type="EC" id="1.-.-.-" evidence="4"/>
<dbReference type="Gene3D" id="3.40.50.720">
    <property type="entry name" value="NAD(P)-binding Rossmann-like Domain"/>
    <property type="match status" value="1"/>
</dbReference>
<dbReference type="Gene3D" id="3.90.180.10">
    <property type="entry name" value="Medium-chain alcohol dehydrogenases, catalytic domain"/>
    <property type="match status" value="1"/>
</dbReference>
<protein>
    <submittedName>
        <fullName evidence="4">NADP-dependent oxidoreductase</fullName>
        <ecNumber evidence="4">1.-.-.-</ecNumber>
    </submittedName>
</protein>
<sequence length="302" mass="30964">MKAVVLHEYGGPEKLKYEDVDDPVAGDGEVLVRLSATSVNPVDYKMRSGVAKSHFPVTFPGILGRDIAGLVRALGPGVSGFAVGDKVMALGHSSYAELVVVKAQDVALVPEGLDLVEAAALPLVTLTGEQLVTRGTGIKAGQTILVSGAVGGVGRSAVWTAKKAGAKVIAGVRKSQLKEAKELGADEVIALDDPSAMEKLGFVDAVADAVGGKTAEALMGKVKQGGIFASVLGPPGNAKMHPTVQVTPIMVVPDAKMLRELAEDVAAKRLTIPIDRMIPLKDAGEGQAAAEKGGIGKVLLLA</sequence>
<dbReference type="CDD" id="cd05289">
    <property type="entry name" value="MDR_like_2"/>
    <property type="match status" value="1"/>
</dbReference>
<dbReference type="Pfam" id="PF08240">
    <property type="entry name" value="ADH_N"/>
    <property type="match status" value="1"/>
</dbReference>
<dbReference type="InterPro" id="IPR013154">
    <property type="entry name" value="ADH-like_N"/>
</dbReference>
<dbReference type="InterPro" id="IPR020843">
    <property type="entry name" value="ER"/>
</dbReference>
<dbReference type="SMART" id="SM00829">
    <property type="entry name" value="PKS_ER"/>
    <property type="match status" value="1"/>
</dbReference>
<feature type="domain" description="Enoyl reductase (ER)" evidence="3">
    <location>
        <begin position="10"/>
        <end position="300"/>
    </location>
</feature>
<name>A0AAU7D8F6_9BACT</name>
<dbReference type="GO" id="GO:0003960">
    <property type="term" value="F:quinone reductase (NADPH) activity"/>
    <property type="evidence" value="ECO:0007669"/>
    <property type="project" value="TreeGrafter"/>
</dbReference>
<dbReference type="GO" id="GO:0070402">
    <property type="term" value="F:NADPH binding"/>
    <property type="evidence" value="ECO:0007669"/>
    <property type="project" value="TreeGrafter"/>
</dbReference>
<dbReference type="SUPFAM" id="SSF50129">
    <property type="entry name" value="GroES-like"/>
    <property type="match status" value="1"/>
</dbReference>
<dbReference type="AlphaFoldDB" id="A0AAU7D8F6"/>
<evidence type="ECO:0000256" key="2">
    <source>
        <dbReference type="ARBA" id="ARBA00023002"/>
    </source>
</evidence>
<dbReference type="InterPro" id="IPR011032">
    <property type="entry name" value="GroES-like_sf"/>
</dbReference>
<keyword evidence="2 4" id="KW-0560">Oxidoreductase</keyword>
<dbReference type="RefSeq" id="WP_348269836.1">
    <property type="nucleotide sequence ID" value="NZ_CP121195.1"/>
</dbReference>
<accession>A0AAU7D8F6</accession>
<reference evidence="4" key="1">
    <citation type="submission" date="2023-03" db="EMBL/GenBank/DDBJ databases">
        <title>Edaphobacter sp.</title>
        <authorList>
            <person name="Huber K.J."/>
            <person name="Papendorf J."/>
            <person name="Pilke C."/>
            <person name="Bunk B."/>
            <person name="Sproeer C."/>
            <person name="Pester M."/>
        </authorList>
    </citation>
    <scope>NUCLEOTIDE SEQUENCE</scope>
    <source>
        <strain evidence="4">DSM 109920</strain>
    </source>
</reference>